<dbReference type="PROSITE" id="PS00041">
    <property type="entry name" value="HTH_ARAC_FAMILY_1"/>
    <property type="match status" value="1"/>
</dbReference>
<keyword evidence="3" id="KW-0804">Transcription</keyword>
<evidence type="ECO:0000256" key="2">
    <source>
        <dbReference type="ARBA" id="ARBA00023125"/>
    </source>
</evidence>
<dbReference type="Proteomes" id="UP000185674">
    <property type="component" value="Plasmid pGFJ1"/>
</dbReference>
<evidence type="ECO:0000256" key="3">
    <source>
        <dbReference type="ARBA" id="ARBA00023163"/>
    </source>
</evidence>
<dbReference type="GO" id="GO:0003700">
    <property type="term" value="F:DNA-binding transcription factor activity"/>
    <property type="evidence" value="ECO:0007669"/>
    <property type="project" value="InterPro"/>
</dbReference>
<organism evidence="5 6">
    <name type="scientific">Acinetobacter soli</name>
    <dbReference type="NCBI Taxonomy" id="487316"/>
    <lineage>
        <taxon>Bacteria</taxon>
        <taxon>Pseudomonadati</taxon>
        <taxon>Pseudomonadota</taxon>
        <taxon>Gammaproteobacteria</taxon>
        <taxon>Moraxellales</taxon>
        <taxon>Moraxellaceae</taxon>
        <taxon>Acinetobacter</taxon>
    </lineage>
</organism>
<reference evidence="5 6" key="1">
    <citation type="submission" date="2016-08" db="EMBL/GenBank/DDBJ databases">
        <title>Complete genome sequence of Acinetobacter baylyi strain GFJ2.</title>
        <authorList>
            <person name="Tabata M."/>
            <person name="Kuboki S."/>
            <person name="Gibu N."/>
            <person name="Kinouchi Y."/>
            <person name="Vangnai A."/>
            <person name="Kasai D."/>
            <person name="Fukuda M."/>
        </authorList>
    </citation>
    <scope>NUCLEOTIDE SEQUENCE [LARGE SCALE GENOMIC DNA]</scope>
    <source>
        <strain evidence="5 6">GFJ2</strain>
        <plasmid evidence="6">Plasmid pgfj1</plasmid>
    </source>
</reference>
<dbReference type="InterPro" id="IPR009057">
    <property type="entry name" value="Homeodomain-like_sf"/>
</dbReference>
<dbReference type="PANTHER" id="PTHR46796">
    <property type="entry name" value="HTH-TYPE TRANSCRIPTIONAL ACTIVATOR RHAS-RELATED"/>
    <property type="match status" value="1"/>
</dbReference>
<keyword evidence="5" id="KW-0614">Plasmid</keyword>
<dbReference type="GO" id="GO:0043565">
    <property type="term" value="F:sequence-specific DNA binding"/>
    <property type="evidence" value="ECO:0007669"/>
    <property type="project" value="InterPro"/>
</dbReference>
<name>A0A1P8EN45_9GAMM</name>
<geneLocation type="plasmid" evidence="6">
    <name>pgfj1</name>
</geneLocation>
<dbReference type="InterPro" id="IPR050204">
    <property type="entry name" value="AraC_XylS_family_regulators"/>
</dbReference>
<dbReference type="KEGG" id="asol:BEN76_16480"/>
<dbReference type="InterPro" id="IPR018062">
    <property type="entry name" value="HTH_AraC-typ_CS"/>
</dbReference>
<dbReference type="Gene3D" id="1.10.10.60">
    <property type="entry name" value="Homeodomain-like"/>
    <property type="match status" value="2"/>
</dbReference>
<evidence type="ECO:0000256" key="1">
    <source>
        <dbReference type="ARBA" id="ARBA00023015"/>
    </source>
</evidence>
<proteinExistence type="predicted"/>
<keyword evidence="1" id="KW-0805">Transcription regulation</keyword>
<dbReference type="EMBL" id="CP016897">
    <property type="protein sequence ID" value="APV37648.1"/>
    <property type="molecule type" value="Genomic_DNA"/>
</dbReference>
<evidence type="ECO:0000313" key="5">
    <source>
        <dbReference type="EMBL" id="APV37648.1"/>
    </source>
</evidence>
<protein>
    <submittedName>
        <fullName evidence="5">AraC family transcriptional regulator</fullName>
    </submittedName>
</protein>
<keyword evidence="2" id="KW-0238">DNA-binding</keyword>
<evidence type="ECO:0000313" key="6">
    <source>
        <dbReference type="Proteomes" id="UP000185674"/>
    </source>
</evidence>
<dbReference type="PANTHER" id="PTHR46796:SF6">
    <property type="entry name" value="ARAC SUBFAMILY"/>
    <property type="match status" value="1"/>
</dbReference>
<feature type="domain" description="HTH araC/xylS-type" evidence="4">
    <location>
        <begin position="183"/>
        <end position="281"/>
    </location>
</feature>
<evidence type="ECO:0000259" key="4">
    <source>
        <dbReference type="PROSITE" id="PS01124"/>
    </source>
</evidence>
<dbReference type="AlphaFoldDB" id="A0A1P8EN45"/>
<sequence>MQGLALRNEDVVSQTLGCRPEISYVNTQDDWQMMRWRQFLGHYALDALPEPMLVAHIGGKQQVRMRDGQQWSNARSKPSDMTTLPAQIESGWLVDGELDVVTLTLPRAIRDQGLITDVRFAYTDTLGIALIRQMLASLYEPQSRERDQYIDLLMMTFVAHLNRADTQLTDQIPRTACSAHRLHHILNMIREHPEQEFSLDLLASEIDLTPAHFCRMFREATGITPHQYILKCRLQRAEHLLNNSDLSISMVAEASGFNSQSHFTRLFLKKMGKNPSDLRRRLH</sequence>
<accession>A0A1P8EN45</accession>
<gene>
    <name evidence="5" type="ORF">BEN76_16480</name>
</gene>
<dbReference type="InterPro" id="IPR018060">
    <property type="entry name" value="HTH_AraC"/>
</dbReference>
<dbReference type="SUPFAM" id="SSF46689">
    <property type="entry name" value="Homeodomain-like"/>
    <property type="match status" value="2"/>
</dbReference>
<dbReference type="Pfam" id="PF12833">
    <property type="entry name" value="HTH_18"/>
    <property type="match status" value="1"/>
</dbReference>
<dbReference type="SMART" id="SM00342">
    <property type="entry name" value="HTH_ARAC"/>
    <property type="match status" value="1"/>
</dbReference>
<dbReference type="PROSITE" id="PS01124">
    <property type="entry name" value="HTH_ARAC_FAMILY_2"/>
    <property type="match status" value="1"/>
</dbReference>